<feature type="compositionally biased region" description="Polar residues" evidence="1">
    <location>
        <begin position="71"/>
        <end position="80"/>
    </location>
</feature>
<evidence type="ECO:0000313" key="2">
    <source>
        <dbReference type="EMBL" id="GAV77131.1"/>
    </source>
</evidence>
<gene>
    <name evidence="2" type="ORF">CFOL_v3_20603</name>
</gene>
<evidence type="ECO:0000313" key="3">
    <source>
        <dbReference type="Proteomes" id="UP000187406"/>
    </source>
</evidence>
<reference evidence="3" key="1">
    <citation type="submission" date="2016-04" db="EMBL/GenBank/DDBJ databases">
        <title>Cephalotus genome sequencing.</title>
        <authorList>
            <person name="Fukushima K."/>
            <person name="Hasebe M."/>
            <person name="Fang X."/>
        </authorList>
    </citation>
    <scope>NUCLEOTIDE SEQUENCE [LARGE SCALE GENOMIC DNA]</scope>
    <source>
        <strain evidence="3">cv. St1</strain>
    </source>
</reference>
<accession>A0A1Q3CAM5</accession>
<dbReference type="PANTHER" id="PTHR33872">
    <property type="entry name" value="DNA POLYMERASE EPSILON CATALYTIC SUBUNIT A"/>
    <property type="match status" value="1"/>
</dbReference>
<dbReference type="STRING" id="3775.A0A1Q3CAM5"/>
<organism evidence="2 3">
    <name type="scientific">Cephalotus follicularis</name>
    <name type="common">Albany pitcher plant</name>
    <dbReference type="NCBI Taxonomy" id="3775"/>
    <lineage>
        <taxon>Eukaryota</taxon>
        <taxon>Viridiplantae</taxon>
        <taxon>Streptophyta</taxon>
        <taxon>Embryophyta</taxon>
        <taxon>Tracheophyta</taxon>
        <taxon>Spermatophyta</taxon>
        <taxon>Magnoliopsida</taxon>
        <taxon>eudicotyledons</taxon>
        <taxon>Gunneridae</taxon>
        <taxon>Pentapetalae</taxon>
        <taxon>rosids</taxon>
        <taxon>fabids</taxon>
        <taxon>Oxalidales</taxon>
        <taxon>Cephalotaceae</taxon>
        <taxon>Cephalotus</taxon>
    </lineage>
</organism>
<dbReference type="OrthoDB" id="1858881at2759"/>
<comment type="caution">
    <text evidence="2">The sequence shown here is derived from an EMBL/GenBank/DDBJ whole genome shotgun (WGS) entry which is preliminary data.</text>
</comment>
<protein>
    <submittedName>
        <fullName evidence="2">Uncharacterized protein</fullName>
    </submittedName>
</protein>
<dbReference type="PANTHER" id="PTHR33872:SF2">
    <property type="entry name" value="DNA POLYMERASE EPSILON CATALYTIC SUBUNIT A"/>
    <property type="match status" value="1"/>
</dbReference>
<dbReference type="EMBL" id="BDDD01001573">
    <property type="protein sequence ID" value="GAV77131.1"/>
    <property type="molecule type" value="Genomic_DNA"/>
</dbReference>
<keyword evidence="3" id="KW-1185">Reference proteome</keyword>
<proteinExistence type="predicted"/>
<dbReference type="InParanoid" id="A0A1Q3CAM5"/>
<dbReference type="FunCoup" id="A0A1Q3CAM5">
    <property type="interactions" value="201"/>
</dbReference>
<sequence length="123" mass="14172">MGSLMAGWNSPIKDPKSSTYKRNWSFTKGEIDSYWKSKKKIEKEHLGVTSSLSDCSKEDADEESGSRYKRSSSFPLTNTKEGFGDMDAETNLEELKKHVWWTRSNWAFLNEPPVFEGHSKTKR</sequence>
<feature type="region of interest" description="Disordered" evidence="1">
    <location>
        <begin position="46"/>
        <end position="85"/>
    </location>
</feature>
<evidence type="ECO:0000256" key="1">
    <source>
        <dbReference type="SAM" id="MobiDB-lite"/>
    </source>
</evidence>
<dbReference type="AlphaFoldDB" id="A0A1Q3CAM5"/>
<dbReference type="Proteomes" id="UP000187406">
    <property type="component" value="Unassembled WGS sequence"/>
</dbReference>
<name>A0A1Q3CAM5_CEPFO</name>